<keyword evidence="6 9" id="KW-0489">Methyltransferase</keyword>
<evidence type="ECO:0000256" key="6">
    <source>
        <dbReference type="ARBA" id="ARBA00022603"/>
    </source>
</evidence>
<dbReference type="PIRSF" id="PIRSF023956">
    <property type="entry name" value="Thiopurine_S-methyltransferase"/>
    <property type="match status" value="1"/>
</dbReference>
<accession>A0ABQ2GLI6</accession>
<dbReference type="SUPFAM" id="SSF53335">
    <property type="entry name" value="S-adenosyl-L-methionine-dependent methyltransferases"/>
    <property type="match status" value="1"/>
</dbReference>
<evidence type="ECO:0000256" key="2">
    <source>
        <dbReference type="ARBA" id="ARBA00004496"/>
    </source>
</evidence>
<dbReference type="Pfam" id="PF05724">
    <property type="entry name" value="TPMT"/>
    <property type="match status" value="1"/>
</dbReference>
<feature type="binding site" evidence="9">
    <location>
        <position position="45"/>
    </location>
    <ligand>
        <name>S-adenosyl-L-methionine</name>
        <dbReference type="ChEBI" id="CHEBI:59789"/>
    </ligand>
</feature>
<dbReference type="InterPro" id="IPR029063">
    <property type="entry name" value="SAM-dependent_MTases_sf"/>
</dbReference>
<proteinExistence type="inferred from homology"/>
<evidence type="ECO:0000256" key="5">
    <source>
        <dbReference type="ARBA" id="ARBA00022490"/>
    </source>
</evidence>
<feature type="binding site" evidence="9">
    <location>
        <position position="10"/>
    </location>
    <ligand>
        <name>S-adenosyl-L-methionine</name>
        <dbReference type="ChEBI" id="CHEBI:59789"/>
    </ligand>
</feature>
<evidence type="ECO:0000313" key="10">
    <source>
        <dbReference type="EMBL" id="GGM02260.1"/>
    </source>
</evidence>
<evidence type="ECO:0000256" key="7">
    <source>
        <dbReference type="ARBA" id="ARBA00022679"/>
    </source>
</evidence>
<comment type="similarity">
    <text evidence="3 9">Belongs to the class I-like SAM-binding methyltransferase superfamily. TPMT family.</text>
</comment>
<reference evidence="11" key="1">
    <citation type="journal article" date="2019" name="Int. J. Syst. Evol. Microbiol.">
        <title>The Global Catalogue of Microorganisms (GCM) 10K type strain sequencing project: providing services to taxonomists for standard genome sequencing and annotation.</title>
        <authorList>
            <consortium name="The Broad Institute Genomics Platform"/>
            <consortium name="The Broad Institute Genome Sequencing Center for Infectious Disease"/>
            <person name="Wu L."/>
            <person name="Ma J."/>
        </authorList>
    </citation>
    <scope>NUCLEOTIDE SEQUENCE [LARGE SCALE GENOMIC DNA]</scope>
    <source>
        <strain evidence="11">JCM 13501</strain>
    </source>
</reference>
<dbReference type="HAMAP" id="MF_00812">
    <property type="entry name" value="Thiopur_methtran"/>
    <property type="match status" value="1"/>
</dbReference>
<dbReference type="Gene3D" id="3.40.50.150">
    <property type="entry name" value="Vaccinia Virus protein VP39"/>
    <property type="match status" value="1"/>
</dbReference>
<evidence type="ECO:0000256" key="1">
    <source>
        <dbReference type="ARBA" id="ARBA00000903"/>
    </source>
</evidence>
<name>A0ABQ2GLI6_9PSED</name>
<dbReference type="PANTHER" id="PTHR10259:SF11">
    <property type="entry name" value="THIOPURINE S-METHYLTRANSFERASE"/>
    <property type="match status" value="1"/>
</dbReference>
<gene>
    <name evidence="9 10" type="primary">tpm</name>
    <name evidence="10" type="ORF">GCM10009425_11910</name>
</gene>
<comment type="caution">
    <text evidence="10">The sequence shown here is derived from an EMBL/GenBank/DDBJ whole genome shotgun (WGS) entry which is preliminary data.</text>
</comment>
<keyword evidence="5 9" id="KW-0963">Cytoplasm</keyword>
<organism evidence="10 11">
    <name type="scientific">Pseudomonas asuensis</name>
    <dbReference type="NCBI Taxonomy" id="1825787"/>
    <lineage>
        <taxon>Bacteria</taxon>
        <taxon>Pseudomonadati</taxon>
        <taxon>Pseudomonadota</taxon>
        <taxon>Gammaproteobacteria</taxon>
        <taxon>Pseudomonadales</taxon>
        <taxon>Pseudomonadaceae</taxon>
        <taxon>Pseudomonas</taxon>
    </lineage>
</organism>
<dbReference type="InterPro" id="IPR022474">
    <property type="entry name" value="Thiopur_S-MeTfrase_Se/Te_detox"/>
</dbReference>
<evidence type="ECO:0000256" key="4">
    <source>
        <dbReference type="ARBA" id="ARBA00011905"/>
    </source>
</evidence>
<keyword evidence="8 9" id="KW-0949">S-adenosyl-L-methionine</keyword>
<dbReference type="NCBIfam" id="NF009732">
    <property type="entry name" value="PRK13255.1"/>
    <property type="match status" value="1"/>
</dbReference>
<comment type="subcellular location">
    <subcellularLocation>
        <location evidence="2 9">Cytoplasm</location>
    </subcellularLocation>
</comment>
<dbReference type="PANTHER" id="PTHR10259">
    <property type="entry name" value="THIOPURINE S-METHYLTRANSFERASE"/>
    <property type="match status" value="1"/>
</dbReference>
<comment type="catalytic activity">
    <reaction evidence="1 9">
        <text>S-adenosyl-L-methionine + a thiopurine = S-adenosyl-L-homocysteine + a thiopurine S-methylether.</text>
        <dbReference type="EC" id="2.1.1.67"/>
    </reaction>
</comment>
<keyword evidence="7 9" id="KW-0808">Transferase</keyword>
<feature type="binding site" evidence="9">
    <location>
        <position position="66"/>
    </location>
    <ligand>
        <name>S-adenosyl-L-methionine</name>
        <dbReference type="ChEBI" id="CHEBI:59789"/>
    </ligand>
</feature>
<protein>
    <recommendedName>
        <fullName evidence="4 9">Thiopurine S-methyltransferase</fullName>
        <ecNumber evidence="4 9">2.1.1.67</ecNumber>
    </recommendedName>
    <alternativeName>
        <fullName evidence="9">Thiopurine methyltransferase</fullName>
    </alternativeName>
</protein>
<dbReference type="EMBL" id="BMNW01000002">
    <property type="protein sequence ID" value="GGM02260.1"/>
    <property type="molecule type" value="Genomic_DNA"/>
</dbReference>
<evidence type="ECO:0000256" key="9">
    <source>
        <dbReference type="HAMAP-Rule" id="MF_00812"/>
    </source>
</evidence>
<dbReference type="InterPro" id="IPR008854">
    <property type="entry name" value="TPMT"/>
</dbReference>
<dbReference type="InterPro" id="IPR025835">
    <property type="entry name" value="Thiopurine_S-MeTrfase"/>
</dbReference>
<dbReference type="PROSITE" id="PS51585">
    <property type="entry name" value="SAM_MT_TPMT"/>
    <property type="match status" value="1"/>
</dbReference>
<evidence type="ECO:0000256" key="3">
    <source>
        <dbReference type="ARBA" id="ARBA00008145"/>
    </source>
</evidence>
<sequence>MDAAFWLTKWQRNEIGFHGAEVSPYLARNWPSLGFASGSRVLVPLCGKTLDMVWLADQGVQVLGIELSQVAVESFFAEQGLSPVQEKQDELVLYKAGPYEILQGDFFDVSVTHVGKCDGFYDRAALIALPECMRASYAEQMGRLMPKESQGLLVTLEYEQHKRSGPPFSVSKQEVQTLYGSAWRLECLERNDVLAENAKFASQGVTWLDEVVYRIGR</sequence>
<keyword evidence="11" id="KW-1185">Reference proteome</keyword>
<feature type="binding site" evidence="9">
    <location>
        <position position="123"/>
    </location>
    <ligand>
        <name>S-adenosyl-L-methionine</name>
        <dbReference type="ChEBI" id="CHEBI:59789"/>
    </ligand>
</feature>
<dbReference type="EC" id="2.1.1.67" evidence="4 9"/>
<evidence type="ECO:0000256" key="8">
    <source>
        <dbReference type="ARBA" id="ARBA00022691"/>
    </source>
</evidence>
<dbReference type="Proteomes" id="UP000616499">
    <property type="component" value="Unassembled WGS sequence"/>
</dbReference>
<dbReference type="RefSeq" id="WP_188865187.1">
    <property type="nucleotide sequence ID" value="NZ_BMNW01000002.1"/>
</dbReference>
<evidence type="ECO:0000313" key="11">
    <source>
        <dbReference type="Proteomes" id="UP000616499"/>
    </source>
</evidence>
<dbReference type="NCBIfam" id="TIGR03840">
    <property type="entry name" value="TMPT_Se_Te"/>
    <property type="match status" value="1"/>
</dbReference>